<evidence type="ECO:0000313" key="2">
    <source>
        <dbReference type="EMBL" id="KZN52379.1"/>
    </source>
</evidence>
<comment type="caution">
    <text evidence="2">The sequence shown here is derived from an EMBL/GenBank/DDBJ whole genome shotgun (WGS) entry which is preliminary data.</text>
</comment>
<dbReference type="Pfam" id="PF13333">
    <property type="entry name" value="rve_2"/>
    <property type="match status" value="1"/>
</dbReference>
<dbReference type="InterPro" id="IPR001584">
    <property type="entry name" value="Integrase_cat-core"/>
</dbReference>
<evidence type="ECO:0000259" key="1">
    <source>
        <dbReference type="Pfam" id="PF13333"/>
    </source>
</evidence>
<name>A0A167FIR9_9GAMM</name>
<proteinExistence type="predicted"/>
<protein>
    <recommendedName>
        <fullName evidence="1">Integrase catalytic domain-containing protein</fullName>
    </recommendedName>
</protein>
<organism evidence="2 3">
    <name type="scientific">Pseudoalteromonas luteoviolacea NCIMB 1942</name>
    <dbReference type="NCBI Taxonomy" id="1365253"/>
    <lineage>
        <taxon>Bacteria</taxon>
        <taxon>Pseudomonadati</taxon>
        <taxon>Pseudomonadota</taxon>
        <taxon>Gammaproteobacteria</taxon>
        <taxon>Alteromonadales</taxon>
        <taxon>Pseudoalteromonadaceae</taxon>
        <taxon>Pseudoalteromonas</taxon>
    </lineage>
</organism>
<dbReference type="EMBL" id="AUXT01000101">
    <property type="protein sequence ID" value="KZN52379.1"/>
    <property type="molecule type" value="Genomic_DNA"/>
</dbReference>
<dbReference type="Proteomes" id="UP000076587">
    <property type="component" value="Unassembled WGS sequence"/>
</dbReference>
<gene>
    <name evidence="2" type="ORF">N482_05865</name>
</gene>
<dbReference type="PATRIC" id="fig|1365253.3.peg.1240"/>
<dbReference type="GO" id="GO:0015074">
    <property type="term" value="P:DNA integration"/>
    <property type="evidence" value="ECO:0007669"/>
    <property type="project" value="InterPro"/>
</dbReference>
<dbReference type="AlphaFoldDB" id="A0A167FIR9"/>
<sequence>MKVEVVQYETIMNREAMRQHIFEYIEIDYNKKRRRSAVGYLSP</sequence>
<feature type="domain" description="Integrase catalytic" evidence="1">
    <location>
        <begin position="2"/>
        <end position="43"/>
    </location>
</feature>
<accession>A0A167FIR9</accession>
<reference evidence="2 3" key="1">
    <citation type="submission" date="2013-07" db="EMBL/GenBank/DDBJ databases">
        <title>Comparative Genomic and Metabolomic Analysis of Twelve Strains of Pseudoalteromonas luteoviolacea.</title>
        <authorList>
            <person name="Vynne N.G."/>
            <person name="Mansson M."/>
            <person name="Gram L."/>
        </authorList>
    </citation>
    <scope>NUCLEOTIDE SEQUENCE [LARGE SCALE GENOMIC DNA]</scope>
    <source>
        <strain evidence="2 3">NCIMB 1942</strain>
    </source>
</reference>
<evidence type="ECO:0000313" key="3">
    <source>
        <dbReference type="Proteomes" id="UP000076587"/>
    </source>
</evidence>